<dbReference type="PaxDb" id="39947-A0A0P0XWA3"/>
<dbReference type="EMBL" id="AP014966">
    <property type="protein sequence ID" value="BAT11460.1"/>
    <property type="molecule type" value="Genomic_DNA"/>
</dbReference>
<dbReference type="InParanoid" id="A0A0P0XWA3"/>
<reference evidence="2 3" key="2">
    <citation type="journal article" date="2013" name="Plant Cell Physiol.">
        <title>Rice Annotation Project Database (RAP-DB): an integrative and interactive database for rice genomics.</title>
        <authorList>
            <person name="Sakai H."/>
            <person name="Lee S.S."/>
            <person name="Tanaka T."/>
            <person name="Numa H."/>
            <person name="Kim J."/>
            <person name="Kawahara Y."/>
            <person name="Wakimoto H."/>
            <person name="Yang C.C."/>
            <person name="Iwamoto M."/>
            <person name="Abe T."/>
            <person name="Yamada Y."/>
            <person name="Muto A."/>
            <person name="Inokuchi H."/>
            <person name="Ikemura T."/>
            <person name="Matsumoto T."/>
            <person name="Sasaki T."/>
            <person name="Itoh T."/>
        </authorList>
    </citation>
    <scope>NUCLEOTIDE SEQUENCE [LARGE SCALE GENOMIC DNA]</scope>
    <source>
        <strain evidence="3">cv. Nipponbare</strain>
    </source>
</reference>
<organism evidence="2 3">
    <name type="scientific">Oryza sativa subsp. japonica</name>
    <name type="common">Rice</name>
    <dbReference type="NCBI Taxonomy" id="39947"/>
    <lineage>
        <taxon>Eukaryota</taxon>
        <taxon>Viridiplantae</taxon>
        <taxon>Streptophyta</taxon>
        <taxon>Embryophyta</taxon>
        <taxon>Tracheophyta</taxon>
        <taxon>Spermatophyta</taxon>
        <taxon>Magnoliopsida</taxon>
        <taxon>Liliopsida</taxon>
        <taxon>Poales</taxon>
        <taxon>Poaceae</taxon>
        <taxon>BOP clade</taxon>
        <taxon>Oryzoideae</taxon>
        <taxon>Oryzeae</taxon>
        <taxon>Oryzinae</taxon>
        <taxon>Oryza</taxon>
        <taxon>Oryza sativa</taxon>
    </lineage>
</organism>
<feature type="region of interest" description="Disordered" evidence="1">
    <location>
        <begin position="1"/>
        <end position="29"/>
    </location>
</feature>
<feature type="compositionally biased region" description="Basic and acidic residues" evidence="1">
    <location>
        <begin position="17"/>
        <end position="27"/>
    </location>
</feature>
<feature type="non-terminal residue" evidence="2">
    <location>
        <position position="128"/>
    </location>
</feature>
<feature type="region of interest" description="Disordered" evidence="1">
    <location>
        <begin position="56"/>
        <end position="77"/>
    </location>
</feature>
<name>A0A0P0XWA3_ORYSJ</name>
<dbReference type="Proteomes" id="UP000059680">
    <property type="component" value="Chromosome 10"/>
</dbReference>
<reference evidence="2 3" key="3">
    <citation type="journal article" date="2013" name="Rice">
        <title>Improvement of the Oryza sativa Nipponbare reference genome using next generation sequence and optical map data.</title>
        <authorList>
            <person name="Kawahara Y."/>
            <person name="de la Bastide M."/>
            <person name="Hamilton J.P."/>
            <person name="Kanamori H."/>
            <person name="McCombie W.R."/>
            <person name="Ouyang S."/>
            <person name="Schwartz D.C."/>
            <person name="Tanaka T."/>
            <person name="Wu J."/>
            <person name="Zhou S."/>
            <person name="Childs K.L."/>
            <person name="Davidson R.M."/>
            <person name="Lin H."/>
            <person name="Quesada-Ocampo L."/>
            <person name="Vaillancourt B."/>
            <person name="Sakai H."/>
            <person name="Lee S.S."/>
            <person name="Kim J."/>
            <person name="Numa H."/>
            <person name="Itoh T."/>
            <person name="Buell C.R."/>
            <person name="Matsumoto T."/>
        </authorList>
    </citation>
    <scope>NUCLEOTIDE SEQUENCE [LARGE SCALE GENOMIC DNA]</scope>
    <source>
        <strain evidence="3">cv. Nipponbare</strain>
    </source>
</reference>
<feature type="compositionally biased region" description="Low complexity" evidence="1">
    <location>
        <begin position="1"/>
        <end position="15"/>
    </location>
</feature>
<evidence type="ECO:0000313" key="3">
    <source>
        <dbReference type="Proteomes" id="UP000059680"/>
    </source>
</evidence>
<proteinExistence type="predicted"/>
<dbReference type="Gramene" id="Os10t0494400-00">
    <property type="protein sequence ID" value="Os10t0494400-00"/>
    <property type="gene ID" value="Os10g0494400"/>
</dbReference>
<evidence type="ECO:0000256" key="1">
    <source>
        <dbReference type="SAM" id="MobiDB-lite"/>
    </source>
</evidence>
<reference evidence="3" key="1">
    <citation type="journal article" date="2005" name="Nature">
        <title>The map-based sequence of the rice genome.</title>
        <authorList>
            <consortium name="International rice genome sequencing project (IRGSP)"/>
            <person name="Matsumoto T."/>
            <person name="Wu J."/>
            <person name="Kanamori H."/>
            <person name="Katayose Y."/>
            <person name="Fujisawa M."/>
            <person name="Namiki N."/>
            <person name="Mizuno H."/>
            <person name="Yamamoto K."/>
            <person name="Antonio B.A."/>
            <person name="Baba T."/>
            <person name="Sakata K."/>
            <person name="Nagamura Y."/>
            <person name="Aoki H."/>
            <person name="Arikawa K."/>
            <person name="Arita K."/>
            <person name="Bito T."/>
            <person name="Chiden Y."/>
            <person name="Fujitsuka N."/>
            <person name="Fukunaka R."/>
            <person name="Hamada M."/>
            <person name="Harada C."/>
            <person name="Hayashi A."/>
            <person name="Hijishita S."/>
            <person name="Honda M."/>
            <person name="Hosokawa S."/>
            <person name="Ichikawa Y."/>
            <person name="Idonuma A."/>
            <person name="Iijima M."/>
            <person name="Ikeda M."/>
            <person name="Ikeno M."/>
            <person name="Ito K."/>
            <person name="Ito S."/>
            <person name="Ito T."/>
            <person name="Ito Y."/>
            <person name="Ito Y."/>
            <person name="Iwabuchi A."/>
            <person name="Kamiya K."/>
            <person name="Karasawa W."/>
            <person name="Kurita K."/>
            <person name="Katagiri S."/>
            <person name="Kikuta A."/>
            <person name="Kobayashi H."/>
            <person name="Kobayashi N."/>
            <person name="Machita K."/>
            <person name="Maehara T."/>
            <person name="Masukawa M."/>
            <person name="Mizubayashi T."/>
            <person name="Mukai Y."/>
            <person name="Nagasaki H."/>
            <person name="Nagata Y."/>
            <person name="Naito S."/>
            <person name="Nakashima M."/>
            <person name="Nakama Y."/>
            <person name="Nakamichi Y."/>
            <person name="Nakamura M."/>
            <person name="Meguro A."/>
            <person name="Negishi M."/>
            <person name="Ohta I."/>
            <person name="Ohta T."/>
            <person name="Okamoto M."/>
            <person name="Ono N."/>
            <person name="Saji S."/>
            <person name="Sakaguchi M."/>
            <person name="Sakai K."/>
            <person name="Shibata M."/>
            <person name="Shimokawa T."/>
            <person name="Song J."/>
            <person name="Takazaki Y."/>
            <person name="Terasawa K."/>
            <person name="Tsugane M."/>
            <person name="Tsuji K."/>
            <person name="Ueda S."/>
            <person name="Waki K."/>
            <person name="Yamagata H."/>
            <person name="Yamamoto M."/>
            <person name="Yamamoto S."/>
            <person name="Yamane H."/>
            <person name="Yoshiki S."/>
            <person name="Yoshihara R."/>
            <person name="Yukawa K."/>
            <person name="Zhong H."/>
            <person name="Yano M."/>
            <person name="Yuan Q."/>
            <person name="Ouyang S."/>
            <person name="Liu J."/>
            <person name="Jones K.M."/>
            <person name="Gansberger K."/>
            <person name="Moffat K."/>
            <person name="Hill J."/>
            <person name="Bera J."/>
            <person name="Fadrosh D."/>
            <person name="Jin S."/>
            <person name="Johri S."/>
            <person name="Kim M."/>
            <person name="Overton L."/>
            <person name="Reardon M."/>
            <person name="Tsitrin T."/>
            <person name="Vuong H."/>
            <person name="Weaver B."/>
            <person name="Ciecko A."/>
            <person name="Tallon L."/>
            <person name="Jackson J."/>
            <person name="Pai G."/>
            <person name="Aken S.V."/>
            <person name="Utterback T."/>
            <person name="Reidmuller S."/>
            <person name="Feldblyum T."/>
            <person name="Hsiao J."/>
            <person name="Zismann V."/>
            <person name="Iobst S."/>
            <person name="de Vazeille A.R."/>
            <person name="Buell C.R."/>
            <person name="Ying K."/>
            <person name="Li Y."/>
            <person name="Lu T."/>
            <person name="Huang Y."/>
            <person name="Zhao Q."/>
            <person name="Feng Q."/>
            <person name="Zhang L."/>
            <person name="Zhu J."/>
            <person name="Weng Q."/>
            <person name="Mu J."/>
            <person name="Lu Y."/>
            <person name="Fan D."/>
            <person name="Liu Y."/>
            <person name="Guan J."/>
            <person name="Zhang Y."/>
            <person name="Yu S."/>
            <person name="Liu X."/>
            <person name="Zhang Y."/>
            <person name="Hong G."/>
            <person name="Han B."/>
            <person name="Choisne N."/>
            <person name="Demange N."/>
            <person name="Orjeda G."/>
            <person name="Samain S."/>
            <person name="Cattolico L."/>
            <person name="Pelletier E."/>
            <person name="Couloux A."/>
            <person name="Segurens B."/>
            <person name="Wincker P."/>
            <person name="D'Hont A."/>
            <person name="Scarpelli C."/>
            <person name="Weissenbach J."/>
            <person name="Salanoubat M."/>
            <person name="Quetier F."/>
            <person name="Yu Y."/>
            <person name="Kim H.R."/>
            <person name="Rambo T."/>
            <person name="Currie J."/>
            <person name="Collura K."/>
            <person name="Luo M."/>
            <person name="Yang T."/>
            <person name="Ammiraju J.S.S."/>
            <person name="Engler F."/>
            <person name="Soderlund C."/>
            <person name="Wing R.A."/>
            <person name="Palmer L.E."/>
            <person name="de la Bastide M."/>
            <person name="Spiegel L."/>
            <person name="Nascimento L."/>
            <person name="Zutavern T."/>
            <person name="O'Shaughnessy A."/>
            <person name="Dike S."/>
            <person name="Dedhia N."/>
            <person name="Preston R."/>
            <person name="Balija V."/>
            <person name="McCombie W.R."/>
            <person name="Chow T."/>
            <person name="Chen H."/>
            <person name="Chung M."/>
            <person name="Chen C."/>
            <person name="Shaw J."/>
            <person name="Wu H."/>
            <person name="Hsiao K."/>
            <person name="Chao Y."/>
            <person name="Chu M."/>
            <person name="Cheng C."/>
            <person name="Hour A."/>
            <person name="Lee P."/>
            <person name="Lin S."/>
            <person name="Lin Y."/>
            <person name="Liou J."/>
            <person name="Liu S."/>
            <person name="Hsing Y."/>
            <person name="Raghuvanshi S."/>
            <person name="Mohanty A."/>
            <person name="Bharti A.K."/>
            <person name="Gaur A."/>
            <person name="Gupta V."/>
            <person name="Kumar D."/>
            <person name="Ravi V."/>
            <person name="Vij S."/>
            <person name="Kapur A."/>
            <person name="Khurana P."/>
            <person name="Khurana P."/>
            <person name="Khurana J.P."/>
            <person name="Tyagi A.K."/>
            <person name="Gaikwad K."/>
            <person name="Singh A."/>
            <person name="Dalal V."/>
            <person name="Srivastava S."/>
            <person name="Dixit A."/>
            <person name="Pal A.K."/>
            <person name="Ghazi I.A."/>
            <person name="Yadav M."/>
            <person name="Pandit A."/>
            <person name="Bhargava A."/>
            <person name="Sureshbabu K."/>
            <person name="Batra K."/>
            <person name="Sharma T.R."/>
            <person name="Mohapatra T."/>
            <person name="Singh N.K."/>
            <person name="Messing J."/>
            <person name="Nelson A.B."/>
            <person name="Fuks G."/>
            <person name="Kavchok S."/>
            <person name="Keizer G."/>
            <person name="Linton E."/>
            <person name="Llaca V."/>
            <person name="Song R."/>
            <person name="Tanyolac B."/>
            <person name="Young S."/>
            <person name="Ho-Il K."/>
            <person name="Hahn J.H."/>
            <person name="Sangsakoo G."/>
            <person name="Vanavichit A."/>
            <person name="de Mattos Luiz.A.T."/>
            <person name="Zimmer P.D."/>
            <person name="Malone G."/>
            <person name="Dellagostin O."/>
            <person name="de Oliveira A.C."/>
            <person name="Bevan M."/>
            <person name="Bancroft I."/>
            <person name="Minx P."/>
            <person name="Cordum H."/>
            <person name="Wilson R."/>
            <person name="Cheng Z."/>
            <person name="Jin W."/>
            <person name="Jiang J."/>
            <person name="Leong S.A."/>
            <person name="Iwama H."/>
            <person name="Gojobori T."/>
            <person name="Itoh T."/>
            <person name="Niimura Y."/>
            <person name="Fujii Y."/>
            <person name="Habara T."/>
            <person name="Sakai H."/>
            <person name="Sato Y."/>
            <person name="Wilson G."/>
            <person name="Kumar K."/>
            <person name="McCouch S."/>
            <person name="Juretic N."/>
            <person name="Hoen D."/>
            <person name="Wright S."/>
            <person name="Bruskiewich R."/>
            <person name="Bureau T."/>
            <person name="Miyao A."/>
            <person name="Hirochika H."/>
            <person name="Nishikawa T."/>
            <person name="Kadowaki K."/>
            <person name="Sugiura M."/>
            <person name="Burr B."/>
            <person name="Sasaki T."/>
        </authorList>
    </citation>
    <scope>NUCLEOTIDE SEQUENCE [LARGE SCALE GENOMIC DNA]</scope>
    <source>
        <strain evidence="3">cv. Nipponbare</strain>
    </source>
</reference>
<dbReference type="AlphaFoldDB" id="A0A0P0XWA3"/>
<sequence length="128" mass="13590">HGWSGRRQVVGGVDDVGAERRRARGGEVRPAAAGALALHPAPRDVAAHPRGDVLADLDHGEEEEAVDEDHAEEHGEVQPLGSAHVDLEHVLQDVLAGDLGELVVLVVEHQALQVVLVLTLQQLVEADV</sequence>
<evidence type="ECO:0000313" key="2">
    <source>
        <dbReference type="EMBL" id="BAT11460.1"/>
    </source>
</evidence>
<accession>A0A0P0XWA3</accession>
<feature type="compositionally biased region" description="Acidic residues" evidence="1">
    <location>
        <begin position="59"/>
        <end position="70"/>
    </location>
</feature>
<protein>
    <submittedName>
        <fullName evidence="2">Os10g0494400 protein</fullName>
    </submittedName>
</protein>
<gene>
    <name evidence="2" type="ordered locus">Os10g0494400</name>
    <name evidence="2" type="ORF">OSNPB_100494400</name>
</gene>
<keyword evidence="3" id="KW-1185">Reference proteome</keyword>